<accession>A0A8J7C985</accession>
<dbReference type="GO" id="GO:0005524">
    <property type="term" value="F:ATP binding"/>
    <property type="evidence" value="ECO:0007669"/>
    <property type="project" value="UniProtKB-KW"/>
</dbReference>
<dbReference type="PROSITE" id="PS50113">
    <property type="entry name" value="PAC"/>
    <property type="match status" value="1"/>
</dbReference>
<dbReference type="InterPro" id="IPR000700">
    <property type="entry name" value="PAS-assoc_C"/>
</dbReference>
<evidence type="ECO:0000256" key="2">
    <source>
        <dbReference type="ARBA" id="ARBA00006402"/>
    </source>
</evidence>
<feature type="domain" description="PAC" evidence="15">
    <location>
        <begin position="297"/>
        <end position="349"/>
    </location>
</feature>
<reference evidence="16" key="1">
    <citation type="submission" date="2020-09" db="EMBL/GenBank/DDBJ databases">
        <title>Iningainema tapete sp. nov. (Scytonemataceae, Cyanobacteria) from greenhouses in central Florida (USA) produces two types of nodularin with biosynthetic potential for microcystin-LR and anabaenopeptins.</title>
        <authorList>
            <person name="Berthold D.E."/>
            <person name="Lefler F.W."/>
            <person name="Huang I.-S."/>
            <person name="Abdulla H."/>
            <person name="Zimba P.V."/>
            <person name="Laughinghouse H.D. IV."/>
        </authorList>
    </citation>
    <scope>NUCLEOTIDE SEQUENCE</scope>
    <source>
        <strain evidence="16">BLCCT55</strain>
    </source>
</reference>
<dbReference type="Gene3D" id="3.40.50.2300">
    <property type="match status" value="1"/>
</dbReference>
<dbReference type="SMART" id="SM00086">
    <property type="entry name" value="PAC"/>
    <property type="match status" value="1"/>
</dbReference>
<dbReference type="SMART" id="SM00448">
    <property type="entry name" value="REC"/>
    <property type="match status" value="1"/>
</dbReference>
<dbReference type="InterPro" id="IPR036890">
    <property type="entry name" value="HATPase_C_sf"/>
</dbReference>
<dbReference type="Pfam" id="PF00072">
    <property type="entry name" value="Response_reg"/>
    <property type="match status" value="1"/>
</dbReference>
<keyword evidence="6" id="KW-0547">Nucleotide-binding</keyword>
<gene>
    <name evidence="16" type="ORF">ICL16_27235</name>
</gene>
<evidence type="ECO:0000259" key="12">
    <source>
        <dbReference type="PROSITE" id="PS50109"/>
    </source>
</evidence>
<dbReference type="SUPFAM" id="SSF55781">
    <property type="entry name" value="GAF domain-like"/>
    <property type="match status" value="1"/>
</dbReference>
<feature type="domain" description="Response regulatory" evidence="13">
    <location>
        <begin position="603"/>
        <end position="717"/>
    </location>
</feature>
<dbReference type="InterPro" id="IPR001610">
    <property type="entry name" value="PAC"/>
</dbReference>
<comment type="catalytic activity">
    <reaction evidence="1">
        <text>ATP + protein L-histidine = ADP + protein N-phospho-L-histidine.</text>
        <dbReference type="EC" id="2.7.13.3"/>
    </reaction>
</comment>
<dbReference type="Proteomes" id="UP000629098">
    <property type="component" value="Unassembled WGS sequence"/>
</dbReference>
<dbReference type="CDD" id="cd00130">
    <property type="entry name" value="PAS"/>
    <property type="match status" value="1"/>
</dbReference>
<evidence type="ECO:0000256" key="9">
    <source>
        <dbReference type="ARBA" id="ARBA00023012"/>
    </source>
</evidence>
<dbReference type="InterPro" id="IPR003661">
    <property type="entry name" value="HisK_dim/P_dom"/>
</dbReference>
<dbReference type="EC" id="2.7.13.3" evidence="3"/>
<dbReference type="InterPro" id="IPR035965">
    <property type="entry name" value="PAS-like_dom_sf"/>
</dbReference>
<comment type="caution">
    <text evidence="16">The sequence shown here is derived from an EMBL/GenBank/DDBJ whole genome shotgun (WGS) entry which is preliminary data.</text>
</comment>
<dbReference type="InterPro" id="IPR016132">
    <property type="entry name" value="Phyto_chromo_attachment"/>
</dbReference>
<dbReference type="Gene3D" id="3.30.450.40">
    <property type="match status" value="1"/>
</dbReference>
<dbReference type="CDD" id="cd17546">
    <property type="entry name" value="REC_hyHK_CKI1_RcsC-like"/>
    <property type="match status" value="1"/>
</dbReference>
<dbReference type="PROSITE" id="PS50112">
    <property type="entry name" value="PAS"/>
    <property type="match status" value="1"/>
</dbReference>
<dbReference type="NCBIfam" id="TIGR00229">
    <property type="entry name" value="sensory_box"/>
    <property type="match status" value="1"/>
</dbReference>
<evidence type="ECO:0000256" key="10">
    <source>
        <dbReference type="PROSITE-ProRule" id="PRU00169"/>
    </source>
</evidence>
<feature type="domain" description="Histidine kinase" evidence="12">
    <location>
        <begin position="362"/>
        <end position="584"/>
    </location>
</feature>
<dbReference type="SMART" id="SM00388">
    <property type="entry name" value="HisKA"/>
    <property type="match status" value="1"/>
</dbReference>
<evidence type="ECO:0000256" key="3">
    <source>
        <dbReference type="ARBA" id="ARBA00012438"/>
    </source>
</evidence>
<dbReference type="InterPro" id="IPR001789">
    <property type="entry name" value="Sig_transdc_resp-reg_receiver"/>
</dbReference>
<keyword evidence="17" id="KW-1185">Reference proteome</keyword>
<evidence type="ECO:0000313" key="16">
    <source>
        <dbReference type="EMBL" id="MBD2775651.1"/>
    </source>
</evidence>
<dbReference type="Gene3D" id="1.10.287.130">
    <property type="match status" value="1"/>
</dbReference>
<evidence type="ECO:0000259" key="13">
    <source>
        <dbReference type="PROSITE" id="PS50110"/>
    </source>
</evidence>
<dbReference type="InterPro" id="IPR003018">
    <property type="entry name" value="GAF"/>
</dbReference>
<proteinExistence type="inferred from homology"/>
<dbReference type="InterPro" id="IPR005467">
    <property type="entry name" value="His_kinase_dom"/>
</dbReference>
<keyword evidence="5" id="KW-0808">Transferase</keyword>
<feature type="modified residue" description="4-aspartylphosphate" evidence="10">
    <location>
        <position position="654"/>
    </location>
</feature>
<dbReference type="CDD" id="cd00082">
    <property type="entry name" value="HisKA"/>
    <property type="match status" value="1"/>
</dbReference>
<evidence type="ECO:0000256" key="8">
    <source>
        <dbReference type="ARBA" id="ARBA00022840"/>
    </source>
</evidence>
<dbReference type="InterPro" id="IPR029016">
    <property type="entry name" value="GAF-like_dom_sf"/>
</dbReference>
<sequence length="721" mass="80998">MKDEEKTKEQLIQELAALRHSRSLLETVVLEQQHAQEALRQQTQQQQLVAEIAQRIRQSLNLEEVLNTTVSEVQQFLSAQRVFIYRFQPDWSGVAIIESVDCGWSSIQGQKITDTFFADPLRRELYQKGRIQAIEDIYTAGLSPCHVNLLAQLQVRANLVVPIIQGEQLWGLLVANQCSQPRKWQQLEIDLLEQLATQLAIALQQSMLFAQLQIELTERKQAEEKIREQAALLDIATDAIVVRDLENKILFWNKSAERIYGYSSEEALGKDAAELLYKDTSAKLTEALHQVKHIGCWCGELTKVDKNGTEVIIESRWTLVRDEQGNPKSILTVGTDITQKKQLEAQFLRAQRLESLGTLAGGIAHDLNNILAPMLMSAQLLQMRITEKQNQQLLQTIVTNAQRGAALVKQVLSFTRGVETKRAILQLRHLILEIEQFAKQTFPKSIELRQDIAPDLWTVFGDATQLHQVLMNLVINARDAMPYGGVLSIRAENFFVDETYARMNIEATVGPYIVITIKDTGIGMPPEILDRIFEPFFTTKEVGKGTGLGLSTVLGIVKSHGGFINVTSTVEQGTQFQVFLKAVLENQKQPTKNLELPAGNGELILVVDDEAEIRTITKIMLETYNYKVITASDGIEAMALYAQHRNEISVVLIDIMMPTMDGLTTIRALQKMNPLVKIIASSGIEENKHLTQASGVKTFLSKPYTVKQLLQTIQTILIVNC</sequence>
<dbReference type="InterPro" id="IPR004358">
    <property type="entry name" value="Sig_transdc_His_kin-like_C"/>
</dbReference>
<evidence type="ECO:0000256" key="6">
    <source>
        <dbReference type="ARBA" id="ARBA00022741"/>
    </source>
</evidence>
<dbReference type="SUPFAM" id="SSF47384">
    <property type="entry name" value="Homodimeric domain of signal transducing histidine kinase"/>
    <property type="match status" value="1"/>
</dbReference>
<comment type="similarity">
    <text evidence="2">In the N-terminal section; belongs to the phytochrome family.</text>
</comment>
<feature type="domain" description="Phytochrome chromophore attachment site" evidence="11">
    <location>
        <begin position="61"/>
        <end position="198"/>
    </location>
</feature>
<dbReference type="SUPFAM" id="SSF55874">
    <property type="entry name" value="ATPase domain of HSP90 chaperone/DNA topoisomerase II/histidine kinase"/>
    <property type="match status" value="1"/>
</dbReference>
<evidence type="ECO:0000256" key="7">
    <source>
        <dbReference type="ARBA" id="ARBA00022777"/>
    </source>
</evidence>
<protein>
    <recommendedName>
        <fullName evidence="3">histidine kinase</fullName>
        <ecNumber evidence="3">2.7.13.3</ecNumber>
    </recommendedName>
</protein>
<dbReference type="SUPFAM" id="SSF52172">
    <property type="entry name" value="CheY-like"/>
    <property type="match status" value="1"/>
</dbReference>
<organism evidence="16 17">
    <name type="scientific">Iningainema tapete BLCC-T55</name>
    <dbReference type="NCBI Taxonomy" id="2748662"/>
    <lineage>
        <taxon>Bacteria</taxon>
        <taxon>Bacillati</taxon>
        <taxon>Cyanobacteriota</taxon>
        <taxon>Cyanophyceae</taxon>
        <taxon>Nostocales</taxon>
        <taxon>Scytonemataceae</taxon>
        <taxon>Iningainema tapete</taxon>
    </lineage>
</organism>
<keyword evidence="9" id="KW-0902">Two-component regulatory system</keyword>
<evidence type="ECO:0000259" key="11">
    <source>
        <dbReference type="PROSITE" id="PS50046"/>
    </source>
</evidence>
<evidence type="ECO:0000256" key="1">
    <source>
        <dbReference type="ARBA" id="ARBA00000085"/>
    </source>
</evidence>
<dbReference type="PROSITE" id="PS50109">
    <property type="entry name" value="HIS_KIN"/>
    <property type="match status" value="1"/>
</dbReference>
<dbReference type="AlphaFoldDB" id="A0A8J7C985"/>
<dbReference type="Gene3D" id="3.30.565.10">
    <property type="entry name" value="Histidine kinase-like ATPase, C-terminal domain"/>
    <property type="match status" value="1"/>
</dbReference>
<dbReference type="Pfam" id="PF00512">
    <property type="entry name" value="HisKA"/>
    <property type="match status" value="1"/>
</dbReference>
<dbReference type="Gene3D" id="3.30.450.20">
    <property type="entry name" value="PAS domain"/>
    <property type="match status" value="1"/>
</dbReference>
<dbReference type="PRINTS" id="PR00344">
    <property type="entry name" value="BCTRLSENSOR"/>
</dbReference>
<name>A0A8J7C985_9CYAN</name>
<dbReference type="PROSITE" id="PS50046">
    <property type="entry name" value="PHYTOCHROME_2"/>
    <property type="match status" value="1"/>
</dbReference>
<dbReference type="InterPro" id="IPR003594">
    <property type="entry name" value="HATPase_dom"/>
</dbReference>
<evidence type="ECO:0000259" key="15">
    <source>
        <dbReference type="PROSITE" id="PS50113"/>
    </source>
</evidence>
<dbReference type="PANTHER" id="PTHR43065">
    <property type="entry name" value="SENSOR HISTIDINE KINASE"/>
    <property type="match status" value="1"/>
</dbReference>
<evidence type="ECO:0000313" key="17">
    <source>
        <dbReference type="Proteomes" id="UP000629098"/>
    </source>
</evidence>
<dbReference type="RefSeq" id="WP_190834374.1">
    <property type="nucleotide sequence ID" value="NZ_CAWPPI010000084.1"/>
</dbReference>
<dbReference type="SMART" id="SM00065">
    <property type="entry name" value="GAF"/>
    <property type="match status" value="1"/>
</dbReference>
<dbReference type="PANTHER" id="PTHR43065:SF46">
    <property type="entry name" value="C4-DICARBOXYLATE TRANSPORT SENSOR PROTEIN DCTB"/>
    <property type="match status" value="1"/>
</dbReference>
<dbReference type="EMBL" id="JACXAE010000084">
    <property type="protein sequence ID" value="MBD2775651.1"/>
    <property type="molecule type" value="Genomic_DNA"/>
</dbReference>
<dbReference type="SMART" id="SM00387">
    <property type="entry name" value="HATPase_c"/>
    <property type="match status" value="1"/>
</dbReference>
<dbReference type="InterPro" id="IPR000014">
    <property type="entry name" value="PAS"/>
</dbReference>
<dbReference type="Pfam" id="PF01590">
    <property type="entry name" value="GAF"/>
    <property type="match status" value="1"/>
</dbReference>
<dbReference type="InterPro" id="IPR011006">
    <property type="entry name" value="CheY-like_superfamily"/>
</dbReference>
<dbReference type="InterPro" id="IPR036097">
    <property type="entry name" value="HisK_dim/P_sf"/>
</dbReference>
<dbReference type="Pfam" id="PF02518">
    <property type="entry name" value="HATPase_c"/>
    <property type="match status" value="1"/>
</dbReference>
<keyword evidence="8" id="KW-0067">ATP-binding</keyword>
<evidence type="ECO:0000256" key="4">
    <source>
        <dbReference type="ARBA" id="ARBA00022553"/>
    </source>
</evidence>
<dbReference type="SMART" id="SM00091">
    <property type="entry name" value="PAS"/>
    <property type="match status" value="1"/>
</dbReference>
<dbReference type="PROSITE" id="PS50110">
    <property type="entry name" value="RESPONSE_REGULATORY"/>
    <property type="match status" value="1"/>
</dbReference>
<dbReference type="SUPFAM" id="SSF55785">
    <property type="entry name" value="PYP-like sensor domain (PAS domain)"/>
    <property type="match status" value="1"/>
</dbReference>
<keyword evidence="7" id="KW-0418">Kinase</keyword>
<dbReference type="Pfam" id="PF13426">
    <property type="entry name" value="PAS_9"/>
    <property type="match status" value="1"/>
</dbReference>
<keyword evidence="4 10" id="KW-0597">Phosphoprotein</keyword>
<feature type="domain" description="PAS" evidence="14">
    <location>
        <begin position="225"/>
        <end position="295"/>
    </location>
</feature>
<evidence type="ECO:0000259" key="14">
    <source>
        <dbReference type="PROSITE" id="PS50112"/>
    </source>
</evidence>
<evidence type="ECO:0000256" key="5">
    <source>
        <dbReference type="ARBA" id="ARBA00022679"/>
    </source>
</evidence>
<dbReference type="GO" id="GO:0000155">
    <property type="term" value="F:phosphorelay sensor kinase activity"/>
    <property type="evidence" value="ECO:0007669"/>
    <property type="project" value="InterPro"/>
</dbReference>